<sequence>MKKNTQKNTILIDAYFSNETRVALVKGNKLIDFYSQDNAITAIKGNIYLAKIEQIEPSLQAVFVNYGGEKLGFLPFNEIHPIYLSDNLNKNPFLALKKDQSLLVQINKNSKGTKGVMMTTYIVISGRYTRILLNKVSKTIISRKIENKNERERLEKIGDDLRKSNEFSIIIRSSSIYKTKKEIYNDSSYLLTLWNIIQEKSRDEIAPSFIYDEGDIILRVMRDLYDTNIESIIISGKNTFDKLNLFISLILPTHINKILQYSDIEPIFSKHKIERQISSIYNNKVDLKNGGYIIINQTEALVAIDVNSGKPTRSSSVSQLSYQKNKTVASNSTAINIDAVSTIVKQVILRDLSGIIVIDFIDMHNHDDRILIEKMIVKAFSNDKAKTKIGKISEFGLLEMTRERIGHSNTVEVNRIICPSCRGRGRVRTIPASGNAILRAISADLFKLRSNNNKKEDNNVIRVSIDANIEIINYLLNYKRKEIVQIEKDYNVIITITEENKAGYDCFFIDYLDYDSNNYIDNISIPMPSISTMNRNDKEKLQYKINDDNKEKKRNFLKNNNKFNNKFKNQNEADNSFKDSDNLISDINNHKKKLNPDNMQKNADTNIVNDDKKSLLKKLWNKIIN</sequence>
<dbReference type="RefSeq" id="WP_322498966.1">
    <property type="nucleotide sequence ID" value="NZ_JARGYU010000003.1"/>
</dbReference>
<evidence type="ECO:0000256" key="8">
    <source>
        <dbReference type="ARBA" id="ARBA00022552"/>
    </source>
</evidence>
<keyword evidence="16" id="KW-0694">RNA-binding</keyword>
<keyword evidence="12" id="KW-0699">rRNA-binding</keyword>
<dbReference type="Proteomes" id="UP001289135">
    <property type="component" value="Unassembled WGS sequence"/>
</dbReference>
<dbReference type="GO" id="GO:0005737">
    <property type="term" value="C:cytoplasm"/>
    <property type="evidence" value="ECO:0007669"/>
    <property type="project" value="UniProtKB-SubCell"/>
</dbReference>
<dbReference type="Pfam" id="PF20833">
    <property type="entry name" value="RNase_E_G_Thio"/>
    <property type="match status" value="1"/>
</dbReference>
<dbReference type="Pfam" id="PF10150">
    <property type="entry name" value="RNase_E_G"/>
    <property type="match status" value="1"/>
</dbReference>
<dbReference type="EMBL" id="JARGYU010000003">
    <property type="protein sequence ID" value="MDZ5761542.1"/>
    <property type="molecule type" value="Genomic_DNA"/>
</dbReference>
<dbReference type="GO" id="GO:0004540">
    <property type="term" value="F:RNA nuclease activity"/>
    <property type="evidence" value="ECO:0007669"/>
    <property type="project" value="InterPro"/>
</dbReference>
<dbReference type="GO" id="GO:0046872">
    <property type="term" value="F:metal ion binding"/>
    <property type="evidence" value="ECO:0007669"/>
    <property type="project" value="UniProtKB-KW"/>
</dbReference>
<name>A0AAE4VLL7_9RICK</name>
<comment type="caution">
    <text evidence="20">The sequence shown here is derived from an EMBL/GenBank/DDBJ whole genome shotgun (WGS) entry which is preliminary data.</text>
</comment>
<evidence type="ECO:0000256" key="14">
    <source>
        <dbReference type="ARBA" id="ARBA00022801"/>
    </source>
</evidence>
<evidence type="ECO:0000256" key="11">
    <source>
        <dbReference type="ARBA" id="ARBA00022723"/>
    </source>
</evidence>
<dbReference type="GO" id="GO:0006364">
    <property type="term" value="P:rRNA processing"/>
    <property type="evidence" value="ECO:0007669"/>
    <property type="project" value="UniProtKB-KW"/>
</dbReference>
<keyword evidence="7" id="KW-0997">Cell inner membrane</keyword>
<evidence type="ECO:0000259" key="19">
    <source>
        <dbReference type="PROSITE" id="PS50126"/>
    </source>
</evidence>
<dbReference type="SUPFAM" id="SSF50249">
    <property type="entry name" value="Nucleic acid-binding proteins"/>
    <property type="match status" value="1"/>
</dbReference>
<evidence type="ECO:0000256" key="3">
    <source>
        <dbReference type="ARBA" id="ARBA00005663"/>
    </source>
</evidence>
<evidence type="ECO:0000256" key="16">
    <source>
        <dbReference type="ARBA" id="ARBA00022884"/>
    </source>
</evidence>
<dbReference type="InterPro" id="IPR012340">
    <property type="entry name" value="NA-bd_OB-fold"/>
</dbReference>
<dbReference type="NCBIfam" id="TIGR00757">
    <property type="entry name" value="RNaseEG"/>
    <property type="match status" value="1"/>
</dbReference>
<keyword evidence="5" id="KW-1003">Cell membrane</keyword>
<evidence type="ECO:0000256" key="4">
    <source>
        <dbReference type="ARBA" id="ARBA00017719"/>
    </source>
</evidence>
<evidence type="ECO:0000256" key="7">
    <source>
        <dbReference type="ARBA" id="ARBA00022519"/>
    </source>
</evidence>
<keyword evidence="15" id="KW-0460">Magnesium</keyword>
<evidence type="ECO:0000256" key="5">
    <source>
        <dbReference type="ARBA" id="ARBA00022475"/>
    </source>
</evidence>
<accession>A0AAE4VLL7</accession>
<keyword evidence="8" id="KW-0698">rRNA processing</keyword>
<dbReference type="InterPro" id="IPR048583">
    <property type="entry name" value="RNase_E_G_thioredoxin-like"/>
</dbReference>
<evidence type="ECO:0000256" key="2">
    <source>
        <dbReference type="ARBA" id="ARBA00004496"/>
    </source>
</evidence>
<evidence type="ECO:0000256" key="6">
    <source>
        <dbReference type="ARBA" id="ARBA00022490"/>
    </source>
</evidence>
<dbReference type="Gene3D" id="3.40.1260.20">
    <property type="entry name" value="Ribonuclease E, catalytic domain"/>
    <property type="match status" value="1"/>
</dbReference>
<dbReference type="InterPro" id="IPR019307">
    <property type="entry name" value="RNA-bd_AU-1/RNase_E/G"/>
</dbReference>
<dbReference type="PANTHER" id="PTHR30001:SF1">
    <property type="entry name" value="RIBONUCLEASE E_G-LIKE PROTEIN, CHLOROPLASTIC"/>
    <property type="match status" value="1"/>
</dbReference>
<dbReference type="AlphaFoldDB" id="A0AAE4VLL7"/>
<keyword evidence="21" id="KW-1185">Reference proteome</keyword>
<comment type="similarity">
    <text evidence="3">Belongs to the RNase E/G family. RNase G subfamily.</text>
</comment>
<comment type="subcellular location">
    <subcellularLocation>
        <location evidence="2">Cytoplasm</location>
    </subcellularLocation>
</comment>
<evidence type="ECO:0000256" key="1">
    <source>
        <dbReference type="ARBA" id="ARBA00001946"/>
    </source>
</evidence>
<keyword evidence="17" id="KW-0472">Membrane</keyword>
<keyword evidence="11" id="KW-0479">Metal-binding</keyword>
<evidence type="ECO:0000313" key="21">
    <source>
        <dbReference type="Proteomes" id="UP001289135"/>
    </source>
</evidence>
<evidence type="ECO:0000256" key="9">
    <source>
        <dbReference type="ARBA" id="ARBA00022694"/>
    </source>
</evidence>
<dbReference type="SMART" id="SM00316">
    <property type="entry name" value="S1"/>
    <property type="match status" value="1"/>
</dbReference>
<evidence type="ECO:0000256" key="12">
    <source>
        <dbReference type="ARBA" id="ARBA00022730"/>
    </source>
</evidence>
<feature type="compositionally biased region" description="Basic and acidic residues" evidence="18">
    <location>
        <begin position="569"/>
        <end position="581"/>
    </location>
</feature>
<dbReference type="Gene3D" id="2.40.50.140">
    <property type="entry name" value="Nucleic acid-binding proteins"/>
    <property type="match status" value="1"/>
</dbReference>
<dbReference type="CDD" id="cd04453">
    <property type="entry name" value="S1_RNase_E"/>
    <property type="match status" value="1"/>
</dbReference>
<dbReference type="PANTHER" id="PTHR30001">
    <property type="entry name" value="RIBONUCLEASE"/>
    <property type="match status" value="1"/>
</dbReference>
<keyword evidence="9" id="KW-0819">tRNA processing</keyword>
<keyword evidence="6" id="KW-0963">Cytoplasm</keyword>
<evidence type="ECO:0000256" key="15">
    <source>
        <dbReference type="ARBA" id="ARBA00022842"/>
    </source>
</evidence>
<proteinExistence type="inferred from homology"/>
<dbReference type="GO" id="GO:0008033">
    <property type="term" value="P:tRNA processing"/>
    <property type="evidence" value="ECO:0007669"/>
    <property type="project" value="UniProtKB-KW"/>
</dbReference>
<evidence type="ECO:0000313" key="20">
    <source>
        <dbReference type="EMBL" id="MDZ5761542.1"/>
    </source>
</evidence>
<dbReference type="GO" id="GO:0004519">
    <property type="term" value="F:endonuclease activity"/>
    <property type="evidence" value="ECO:0007669"/>
    <property type="project" value="UniProtKB-KW"/>
</dbReference>
<evidence type="ECO:0000256" key="18">
    <source>
        <dbReference type="SAM" id="MobiDB-lite"/>
    </source>
</evidence>
<evidence type="ECO:0000256" key="10">
    <source>
        <dbReference type="ARBA" id="ARBA00022722"/>
    </source>
</evidence>
<dbReference type="PROSITE" id="PS50126">
    <property type="entry name" value="S1"/>
    <property type="match status" value="1"/>
</dbReference>
<dbReference type="InterPro" id="IPR003029">
    <property type="entry name" value="S1_domain"/>
</dbReference>
<keyword evidence="13" id="KW-0255">Endonuclease</keyword>
<comment type="cofactor">
    <cofactor evidence="1">
        <name>Mg(2+)</name>
        <dbReference type="ChEBI" id="CHEBI:18420"/>
    </cofactor>
</comment>
<feature type="domain" description="S1 motif" evidence="19">
    <location>
        <begin position="45"/>
        <end position="121"/>
    </location>
</feature>
<evidence type="ECO:0000256" key="13">
    <source>
        <dbReference type="ARBA" id="ARBA00022759"/>
    </source>
</evidence>
<keyword evidence="14" id="KW-0378">Hydrolase</keyword>
<keyword evidence="10" id="KW-0540">Nuclease</keyword>
<dbReference type="GO" id="GO:0016787">
    <property type="term" value="F:hydrolase activity"/>
    <property type="evidence" value="ECO:0007669"/>
    <property type="project" value="UniProtKB-KW"/>
</dbReference>
<dbReference type="GO" id="GO:0019843">
    <property type="term" value="F:rRNA binding"/>
    <property type="evidence" value="ECO:0007669"/>
    <property type="project" value="UniProtKB-KW"/>
</dbReference>
<evidence type="ECO:0000256" key="17">
    <source>
        <dbReference type="ARBA" id="ARBA00023136"/>
    </source>
</evidence>
<organism evidence="20 21">
    <name type="scientific">Lyticum sinuosum</name>
    <dbReference type="NCBI Taxonomy" id="1332059"/>
    <lineage>
        <taxon>Bacteria</taxon>
        <taxon>Pseudomonadati</taxon>
        <taxon>Pseudomonadota</taxon>
        <taxon>Alphaproteobacteria</taxon>
        <taxon>Rickettsiales</taxon>
        <taxon>Lyticum</taxon>
    </lineage>
</organism>
<reference evidence="20" key="1">
    <citation type="submission" date="2023-02" db="EMBL/GenBank/DDBJ databases">
        <title>Host association and intracellularity evolved multiple times independently in the Rickettsiales.</title>
        <authorList>
            <person name="Castelli M."/>
            <person name="Nardi T."/>
            <person name="Gammuto L."/>
            <person name="Bellinzona G."/>
            <person name="Sabaneyeva E."/>
            <person name="Potekhin A."/>
            <person name="Serra V."/>
            <person name="Petroni G."/>
            <person name="Sassera D."/>
        </authorList>
    </citation>
    <scope>NUCLEOTIDE SEQUENCE</scope>
    <source>
        <strain evidence="20">USBL-36I1</strain>
    </source>
</reference>
<feature type="region of interest" description="Disordered" evidence="18">
    <location>
        <begin position="561"/>
        <end position="581"/>
    </location>
</feature>
<gene>
    <name evidence="20" type="ORF">Lyticum_00726</name>
</gene>
<dbReference type="InterPro" id="IPR004659">
    <property type="entry name" value="RNase_E/G"/>
</dbReference>
<protein>
    <recommendedName>
        <fullName evidence="4">Ribonuclease G</fullName>
    </recommendedName>
</protein>